<reference evidence="2" key="2">
    <citation type="submission" date="2023-06" db="EMBL/GenBank/DDBJ databases">
        <authorList>
            <consortium name="Lawrence Berkeley National Laboratory"/>
            <person name="Haridas S."/>
            <person name="Hensen N."/>
            <person name="Bonometti L."/>
            <person name="Westerberg I."/>
            <person name="Brannstrom I.O."/>
            <person name="Guillou S."/>
            <person name="Cros-Aarteil S."/>
            <person name="Calhoun S."/>
            <person name="Kuo A."/>
            <person name="Mondo S."/>
            <person name="Pangilinan J."/>
            <person name="Riley R."/>
            <person name="Labutti K."/>
            <person name="Andreopoulos B."/>
            <person name="Lipzen A."/>
            <person name="Chen C."/>
            <person name="Yanf M."/>
            <person name="Daum C."/>
            <person name="Ng V."/>
            <person name="Clum A."/>
            <person name="Steindorff A."/>
            <person name="Ohm R."/>
            <person name="Martin F."/>
            <person name="Silar P."/>
            <person name="Natvig D."/>
            <person name="Lalanne C."/>
            <person name="Gautier V."/>
            <person name="Ament-Velasquez S.L."/>
            <person name="Kruys A."/>
            <person name="Hutchinson M.I."/>
            <person name="Powell A.J."/>
            <person name="Barry K."/>
            <person name="Miller A.N."/>
            <person name="Grigoriev I.V."/>
            <person name="Debuchy R."/>
            <person name="Gladieux P."/>
            <person name="Thoren M.H."/>
            <person name="Johannesson H."/>
        </authorList>
    </citation>
    <scope>NUCLEOTIDE SEQUENCE</scope>
    <source>
        <strain evidence="2">CBS 314.62</strain>
    </source>
</reference>
<dbReference type="EMBL" id="JAULSO010000001">
    <property type="protein sequence ID" value="KAK3695313.1"/>
    <property type="molecule type" value="Genomic_DNA"/>
</dbReference>
<protein>
    <submittedName>
        <fullName evidence="2">Uncharacterized protein</fullName>
    </submittedName>
</protein>
<feature type="transmembrane region" description="Helical" evidence="1">
    <location>
        <begin position="44"/>
        <end position="67"/>
    </location>
</feature>
<evidence type="ECO:0000256" key="1">
    <source>
        <dbReference type="SAM" id="Phobius"/>
    </source>
</evidence>
<dbReference type="AlphaFoldDB" id="A0AAE0XKW5"/>
<evidence type="ECO:0000313" key="2">
    <source>
        <dbReference type="EMBL" id="KAK3695313.1"/>
    </source>
</evidence>
<proteinExistence type="predicted"/>
<name>A0AAE0XKW5_9PEZI</name>
<evidence type="ECO:0000313" key="3">
    <source>
        <dbReference type="Proteomes" id="UP001270362"/>
    </source>
</evidence>
<dbReference type="Proteomes" id="UP001270362">
    <property type="component" value="Unassembled WGS sequence"/>
</dbReference>
<dbReference type="PROSITE" id="PS51257">
    <property type="entry name" value="PROKAR_LIPOPROTEIN"/>
    <property type="match status" value="1"/>
</dbReference>
<comment type="caution">
    <text evidence="2">The sequence shown here is derived from an EMBL/GenBank/DDBJ whole genome shotgun (WGS) entry which is preliminary data.</text>
</comment>
<keyword evidence="1" id="KW-0812">Transmembrane</keyword>
<organism evidence="2 3">
    <name type="scientific">Podospora appendiculata</name>
    <dbReference type="NCBI Taxonomy" id="314037"/>
    <lineage>
        <taxon>Eukaryota</taxon>
        <taxon>Fungi</taxon>
        <taxon>Dikarya</taxon>
        <taxon>Ascomycota</taxon>
        <taxon>Pezizomycotina</taxon>
        <taxon>Sordariomycetes</taxon>
        <taxon>Sordariomycetidae</taxon>
        <taxon>Sordariales</taxon>
        <taxon>Podosporaceae</taxon>
        <taxon>Podospora</taxon>
    </lineage>
</organism>
<keyword evidence="3" id="KW-1185">Reference proteome</keyword>
<reference evidence="2" key="1">
    <citation type="journal article" date="2023" name="Mol. Phylogenet. Evol.">
        <title>Genome-scale phylogeny and comparative genomics of the fungal order Sordariales.</title>
        <authorList>
            <person name="Hensen N."/>
            <person name="Bonometti L."/>
            <person name="Westerberg I."/>
            <person name="Brannstrom I.O."/>
            <person name="Guillou S."/>
            <person name="Cros-Aarteil S."/>
            <person name="Calhoun S."/>
            <person name="Haridas S."/>
            <person name="Kuo A."/>
            <person name="Mondo S."/>
            <person name="Pangilinan J."/>
            <person name="Riley R."/>
            <person name="LaButti K."/>
            <person name="Andreopoulos B."/>
            <person name="Lipzen A."/>
            <person name="Chen C."/>
            <person name="Yan M."/>
            <person name="Daum C."/>
            <person name="Ng V."/>
            <person name="Clum A."/>
            <person name="Steindorff A."/>
            <person name="Ohm R.A."/>
            <person name="Martin F."/>
            <person name="Silar P."/>
            <person name="Natvig D.O."/>
            <person name="Lalanne C."/>
            <person name="Gautier V."/>
            <person name="Ament-Velasquez S.L."/>
            <person name="Kruys A."/>
            <person name="Hutchinson M.I."/>
            <person name="Powell A.J."/>
            <person name="Barry K."/>
            <person name="Miller A.N."/>
            <person name="Grigoriev I.V."/>
            <person name="Debuchy R."/>
            <person name="Gladieux P."/>
            <person name="Hiltunen Thoren M."/>
            <person name="Johannesson H."/>
        </authorList>
    </citation>
    <scope>NUCLEOTIDE SEQUENCE</scope>
    <source>
        <strain evidence="2">CBS 314.62</strain>
    </source>
</reference>
<gene>
    <name evidence="2" type="ORF">B0T22DRAFT_454954</name>
</gene>
<sequence>MMSWKANELSVWLPLDVTAAAWLLCACLEKRVRRSAVFSLPFSLSSILAFFCALGRVFSGLVLGLFVGAFSHRFWREAAEAIGGCDLVAARVVRFGRGLGESSRSRSWDGLSVAFLVSGDDRRKRFRVLRLVWGLGLPLLLASPSPSPSSESSKMVRLRRFAAGAIANCYEGGGSRICLIGTD</sequence>
<accession>A0AAE0XKW5</accession>
<keyword evidence="1" id="KW-1133">Transmembrane helix</keyword>
<keyword evidence="1" id="KW-0472">Membrane</keyword>